<dbReference type="RefSeq" id="WP_262581544.1">
    <property type="nucleotide sequence ID" value="NZ_JAOQJV010000008.1"/>
</dbReference>
<accession>A0ABT2S6N8</accession>
<evidence type="ECO:0000313" key="2">
    <source>
        <dbReference type="Proteomes" id="UP001207605"/>
    </source>
</evidence>
<keyword evidence="2" id="KW-1185">Reference proteome</keyword>
<reference evidence="1 2" key="1">
    <citation type="journal article" date="2021" name="ISME Commun">
        <title>Automated analysis of genomic sequences facilitates high-throughput and comprehensive description of bacteria.</title>
        <authorList>
            <person name="Hitch T.C.A."/>
        </authorList>
    </citation>
    <scope>NUCLEOTIDE SEQUENCE [LARGE SCALE GENOMIC DNA]</scope>
    <source>
        <strain evidence="1 2">Sanger_02</strain>
    </source>
</reference>
<proteinExistence type="predicted"/>
<name>A0ABT2S6N8_9FIRM</name>
<organism evidence="1 2">
    <name type="scientific">Dorea ammoniilytica</name>
    <dbReference type="NCBI Taxonomy" id="2981788"/>
    <lineage>
        <taxon>Bacteria</taxon>
        <taxon>Bacillati</taxon>
        <taxon>Bacillota</taxon>
        <taxon>Clostridia</taxon>
        <taxon>Lachnospirales</taxon>
        <taxon>Lachnospiraceae</taxon>
        <taxon>Dorea</taxon>
    </lineage>
</organism>
<dbReference type="EMBL" id="JAOQJV010000008">
    <property type="protein sequence ID" value="MCU6700087.1"/>
    <property type="molecule type" value="Genomic_DNA"/>
</dbReference>
<dbReference type="Proteomes" id="UP001207605">
    <property type="component" value="Unassembled WGS sequence"/>
</dbReference>
<evidence type="ECO:0000313" key="1">
    <source>
        <dbReference type="EMBL" id="MCU6700087.1"/>
    </source>
</evidence>
<protein>
    <submittedName>
        <fullName evidence="1">Uncharacterized protein</fullName>
    </submittedName>
</protein>
<comment type="caution">
    <text evidence="1">The sequence shown here is derived from an EMBL/GenBank/DDBJ whole genome shotgun (WGS) entry which is preliminary data.</text>
</comment>
<sequence length="40" mass="4816">MTKEELYRELAKQKMEMTPDERMKAYMAGEEVDCIPHRLL</sequence>
<gene>
    <name evidence="1" type="ORF">OCV65_07565</name>
</gene>